<dbReference type="Pfam" id="PF19289">
    <property type="entry name" value="PmbA_TldD_3rd"/>
    <property type="match status" value="1"/>
</dbReference>
<evidence type="ECO:0000259" key="7">
    <source>
        <dbReference type="Pfam" id="PF19290"/>
    </source>
</evidence>
<proteinExistence type="inferred from homology"/>
<evidence type="ECO:0000256" key="1">
    <source>
        <dbReference type="ARBA" id="ARBA00005836"/>
    </source>
</evidence>
<dbReference type="InterPro" id="IPR002510">
    <property type="entry name" value="Metalloprtase-TldD/E_N"/>
</dbReference>
<feature type="domain" description="Metalloprotease TldD/E central" evidence="7">
    <location>
        <begin position="112"/>
        <end position="218"/>
    </location>
</feature>
<keyword evidence="3" id="KW-0378">Hydrolase</keyword>
<dbReference type="PANTHER" id="PTHR30624:SF4">
    <property type="entry name" value="METALLOPROTEASE TLDD"/>
    <property type="match status" value="1"/>
</dbReference>
<sequence length="462" mass="49792">MLSKALITDVLTAAVTTGGDFAELFIEERDNGHMTLVGGKIEQSLSGKDFGVGIRIFNDLASVYAYTNNASRENLMKVAREAALAINNSHVCQVLDLREDKVITSHPIRLMPDSVPKLRKVQFMRQGYDAMINYDPMITQGKVTYLEGTQHVLIANTEGVCIEDTRVRSRIVFQAIATKGTEMQTGVHSPGAHVGCELLEDMDIDYIAKDSARMAKTMVEAGYAPSGKMPVIIGNHFGGVLFHEACGHGLEATSVAKKTSVFTDKIGEQVASPLVTAIDDGTIPNAWGSMNIDDEGASMQKNVLIEKGILKGYMIDKLNARRMNMSPTGSGRRQSYRFAPTSRMTNTYIAKGHSTTEAIIADTAYGLYAKHLGGGSVNTATGDFNFAVREGYMIKNGKIIKPIRGATIIGNGPEILKKIDKVGKDLDHGQGMCGSISGNIPTNVGQPTIRVSDITVGGRDGK</sequence>
<keyword evidence="2" id="KW-0645">Protease</keyword>
<keyword evidence="4" id="KW-0482">Metalloprotease</keyword>
<accession>A0A8J8MJG7</accession>
<dbReference type="KEGG" id="vpy:HZI73_09670"/>
<dbReference type="InterPro" id="IPR045569">
    <property type="entry name" value="Metalloprtase-TldD/E_C"/>
</dbReference>
<dbReference type="Gene3D" id="3.30.2290.10">
    <property type="entry name" value="PmbA/TldD superfamily"/>
    <property type="match status" value="1"/>
</dbReference>
<dbReference type="PANTHER" id="PTHR30624">
    <property type="entry name" value="UNCHARACTERIZED PROTEIN TLDD AND PMBA"/>
    <property type="match status" value="1"/>
</dbReference>
<evidence type="ECO:0000256" key="3">
    <source>
        <dbReference type="ARBA" id="ARBA00022801"/>
    </source>
</evidence>
<dbReference type="EMBL" id="CP058649">
    <property type="protein sequence ID" value="QUI22552.1"/>
    <property type="molecule type" value="Genomic_DNA"/>
</dbReference>
<protein>
    <submittedName>
        <fullName evidence="8">TldD/PmbA family protein</fullName>
    </submittedName>
</protein>
<dbReference type="Proteomes" id="UP000683246">
    <property type="component" value="Chromosome"/>
</dbReference>
<dbReference type="Pfam" id="PF19290">
    <property type="entry name" value="PmbA_TldD_2nd"/>
    <property type="match status" value="1"/>
</dbReference>
<comment type="similarity">
    <text evidence="1">Belongs to the peptidase U62 family.</text>
</comment>
<evidence type="ECO:0000259" key="5">
    <source>
        <dbReference type="Pfam" id="PF01523"/>
    </source>
</evidence>
<evidence type="ECO:0000256" key="2">
    <source>
        <dbReference type="ARBA" id="ARBA00022670"/>
    </source>
</evidence>
<dbReference type="InterPro" id="IPR036059">
    <property type="entry name" value="TldD/PmbA_sf"/>
</dbReference>
<dbReference type="InterPro" id="IPR035068">
    <property type="entry name" value="TldD/PmbA_N"/>
</dbReference>
<dbReference type="InterPro" id="IPR025502">
    <property type="entry name" value="TldD"/>
</dbReference>
<dbReference type="InterPro" id="IPR051463">
    <property type="entry name" value="Peptidase_U62_metallo"/>
</dbReference>
<organism evidence="8 9">
    <name type="scientific">Vallitalea pronyensis</name>
    <dbReference type="NCBI Taxonomy" id="1348613"/>
    <lineage>
        <taxon>Bacteria</taxon>
        <taxon>Bacillati</taxon>
        <taxon>Bacillota</taxon>
        <taxon>Clostridia</taxon>
        <taxon>Lachnospirales</taxon>
        <taxon>Vallitaleaceae</taxon>
        <taxon>Vallitalea</taxon>
    </lineage>
</organism>
<dbReference type="Pfam" id="PF01523">
    <property type="entry name" value="PmbA_TldD_1st"/>
    <property type="match status" value="1"/>
</dbReference>
<evidence type="ECO:0000256" key="4">
    <source>
        <dbReference type="ARBA" id="ARBA00023049"/>
    </source>
</evidence>
<name>A0A8J8MJG7_9FIRM</name>
<dbReference type="GO" id="GO:0008237">
    <property type="term" value="F:metallopeptidase activity"/>
    <property type="evidence" value="ECO:0007669"/>
    <property type="project" value="UniProtKB-KW"/>
</dbReference>
<keyword evidence="9" id="KW-1185">Reference proteome</keyword>
<dbReference type="PIRSF" id="PIRSF004919">
    <property type="entry name" value="TldD"/>
    <property type="match status" value="1"/>
</dbReference>
<reference evidence="8" key="1">
    <citation type="submission" date="2020-07" db="EMBL/GenBank/DDBJ databases">
        <title>Vallitalea pronyensis genome.</title>
        <authorList>
            <person name="Postec A."/>
        </authorList>
    </citation>
    <scope>NUCLEOTIDE SEQUENCE</scope>
    <source>
        <strain evidence="8">FatNI3</strain>
    </source>
</reference>
<dbReference type="SUPFAM" id="SSF111283">
    <property type="entry name" value="Putative modulator of DNA gyrase, PmbA/TldD"/>
    <property type="match status" value="1"/>
</dbReference>
<dbReference type="GO" id="GO:0006508">
    <property type="term" value="P:proteolysis"/>
    <property type="evidence" value="ECO:0007669"/>
    <property type="project" value="UniProtKB-KW"/>
</dbReference>
<evidence type="ECO:0000259" key="6">
    <source>
        <dbReference type="Pfam" id="PF19289"/>
    </source>
</evidence>
<evidence type="ECO:0000313" key="9">
    <source>
        <dbReference type="Proteomes" id="UP000683246"/>
    </source>
</evidence>
<dbReference type="AlphaFoldDB" id="A0A8J8MJG7"/>
<dbReference type="InterPro" id="IPR045570">
    <property type="entry name" value="Metalloprtase-TldD/E_cen_dom"/>
</dbReference>
<gene>
    <name evidence="8" type="ORF">HZI73_09670</name>
</gene>
<dbReference type="GO" id="GO:0005829">
    <property type="term" value="C:cytosol"/>
    <property type="evidence" value="ECO:0007669"/>
    <property type="project" value="TreeGrafter"/>
</dbReference>
<evidence type="ECO:0000313" key="8">
    <source>
        <dbReference type="EMBL" id="QUI22552.1"/>
    </source>
</evidence>
<feature type="domain" description="Metalloprotease TldD/E C-terminal" evidence="6">
    <location>
        <begin position="226"/>
        <end position="458"/>
    </location>
</feature>
<feature type="domain" description="Metalloprotease TldD/E N-terminal" evidence="5">
    <location>
        <begin position="22"/>
        <end position="83"/>
    </location>
</feature>